<name>A0A1V4JUD7_PATFA</name>
<reference evidence="1 2" key="1">
    <citation type="submission" date="2016-02" db="EMBL/GenBank/DDBJ databases">
        <title>Band-tailed pigeon sequencing and assembly.</title>
        <authorList>
            <person name="Soares A.E."/>
            <person name="Novak B.J."/>
            <person name="Rice E.S."/>
            <person name="O'Connell B."/>
            <person name="Chang D."/>
            <person name="Weber S."/>
            <person name="Shapiro B."/>
        </authorList>
    </citation>
    <scope>NUCLEOTIDE SEQUENCE [LARGE SCALE GENOMIC DNA]</scope>
    <source>
        <strain evidence="1">BTP2013</strain>
        <tissue evidence="1">Blood</tissue>
    </source>
</reference>
<organism evidence="1 2">
    <name type="scientific">Patagioenas fasciata monilis</name>
    <dbReference type="NCBI Taxonomy" id="372326"/>
    <lineage>
        <taxon>Eukaryota</taxon>
        <taxon>Metazoa</taxon>
        <taxon>Chordata</taxon>
        <taxon>Craniata</taxon>
        <taxon>Vertebrata</taxon>
        <taxon>Euteleostomi</taxon>
        <taxon>Archelosauria</taxon>
        <taxon>Archosauria</taxon>
        <taxon>Dinosauria</taxon>
        <taxon>Saurischia</taxon>
        <taxon>Theropoda</taxon>
        <taxon>Coelurosauria</taxon>
        <taxon>Aves</taxon>
        <taxon>Neognathae</taxon>
        <taxon>Neoaves</taxon>
        <taxon>Columbimorphae</taxon>
        <taxon>Columbiformes</taxon>
        <taxon>Columbidae</taxon>
        <taxon>Patagioenas</taxon>
    </lineage>
</organism>
<accession>A0A1V4JUD7</accession>
<protein>
    <submittedName>
        <fullName evidence="1">Uncharacterized protein</fullName>
    </submittedName>
</protein>
<dbReference type="Proteomes" id="UP000190648">
    <property type="component" value="Unassembled WGS sequence"/>
</dbReference>
<dbReference type="AlphaFoldDB" id="A0A1V4JUD7"/>
<evidence type="ECO:0000313" key="2">
    <source>
        <dbReference type="Proteomes" id="UP000190648"/>
    </source>
</evidence>
<proteinExistence type="predicted"/>
<evidence type="ECO:0000313" key="1">
    <source>
        <dbReference type="EMBL" id="OPJ75826.1"/>
    </source>
</evidence>
<keyword evidence="2" id="KW-1185">Reference proteome</keyword>
<gene>
    <name evidence="1" type="ORF">AV530_011977</name>
</gene>
<sequence>MDLTLTLTWTLDTAELGYIWHWKWCSGISELAILFFVSAELPRELWHPPLSEQLCQRPDCGRFEAFKTCLANPWKTASFTSYLFELETRTEEQNQIQMAQKAKMPEETRMKKFIAVT</sequence>
<comment type="caution">
    <text evidence="1">The sequence shown here is derived from an EMBL/GenBank/DDBJ whole genome shotgun (WGS) entry which is preliminary data.</text>
</comment>
<dbReference type="EMBL" id="LSYS01006159">
    <property type="protein sequence ID" value="OPJ75826.1"/>
    <property type="molecule type" value="Genomic_DNA"/>
</dbReference>